<keyword evidence="2 6" id="KW-0808">Transferase</keyword>
<dbReference type="GeneID" id="136088439"/>
<dbReference type="Proteomes" id="UP001652625">
    <property type="component" value="Chromosome 12"/>
</dbReference>
<comment type="cofactor">
    <cofactor evidence="1">
        <name>Mg(2+)</name>
        <dbReference type="ChEBI" id="CHEBI:18420"/>
    </cofactor>
</comment>
<gene>
    <name evidence="8" type="primary">LOC136088439</name>
</gene>
<dbReference type="InterPro" id="IPR008949">
    <property type="entry name" value="Isoprenoid_synthase_dom_sf"/>
</dbReference>
<protein>
    <submittedName>
        <fullName evidence="8">Farnesyl diphosphate synthase-like</fullName>
    </submittedName>
</protein>
<dbReference type="Pfam" id="PF00348">
    <property type="entry name" value="polyprenyl_synt"/>
    <property type="match status" value="1"/>
</dbReference>
<comment type="similarity">
    <text evidence="6">Belongs to the FPP/GGPP synthase family.</text>
</comment>
<name>A0ABM4D1V1_HYDVU</name>
<evidence type="ECO:0000256" key="4">
    <source>
        <dbReference type="ARBA" id="ARBA00022842"/>
    </source>
</evidence>
<dbReference type="InterPro" id="IPR033749">
    <property type="entry name" value="Polyprenyl_synt_CS"/>
</dbReference>
<evidence type="ECO:0000313" key="8">
    <source>
        <dbReference type="RefSeq" id="XP_065668221.1"/>
    </source>
</evidence>
<accession>A0ABM4D1V1</accession>
<evidence type="ECO:0000256" key="6">
    <source>
        <dbReference type="RuleBase" id="RU004466"/>
    </source>
</evidence>
<reference evidence="8" key="1">
    <citation type="submission" date="2025-08" db="UniProtKB">
        <authorList>
            <consortium name="RefSeq"/>
        </authorList>
    </citation>
    <scope>IDENTIFICATION</scope>
</reference>
<sequence>MTTVRAKNYFNIRSSIPRKSRLRQYDGPNLIRPRTFDQYRREVDELIERAYSLDEFGKKTQLSEACKKALIGGKRLRAIILLEIVRANAEQPIDAADVALFIEYVHTSSLIIDDLPAFDNDLTRRGRPSLHAEFGPAVAQMAAMSLLAAAFQNVCRQLDWVRDNCPEIKNVDQIGTLICNEVSRALSEASSGQYMDVSPPEILMKEHGPNAIIDITYRKTATFFELSTVIGWLISGGSLIHITTMRDIGRYIGVAFQIADDISDMARDASRAKPTWNIANEYGREVATQLVEQNLKNARILLEQTKCWTPLWDEIYSQIACSAACACGTSVTPVMTQALPESTYAVCGAASTSLNLPIPSQSAHLPSSYGVKA</sequence>
<dbReference type="PROSITE" id="PS00723">
    <property type="entry name" value="POLYPRENYL_SYNTHASE_1"/>
    <property type="match status" value="1"/>
</dbReference>
<dbReference type="PANTHER" id="PTHR43281:SF1">
    <property type="entry name" value="FARNESYL DIPHOSPHATE SYNTHASE"/>
    <property type="match status" value="1"/>
</dbReference>
<evidence type="ECO:0000256" key="3">
    <source>
        <dbReference type="ARBA" id="ARBA00022723"/>
    </source>
</evidence>
<dbReference type="Gene3D" id="1.10.600.10">
    <property type="entry name" value="Farnesyl Diphosphate Synthase"/>
    <property type="match status" value="1"/>
</dbReference>
<organism evidence="7 8">
    <name type="scientific">Hydra vulgaris</name>
    <name type="common">Hydra</name>
    <name type="synonym">Hydra attenuata</name>
    <dbReference type="NCBI Taxonomy" id="6087"/>
    <lineage>
        <taxon>Eukaryota</taxon>
        <taxon>Metazoa</taxon>
        <taxon>Cnidaria</taxon>
        <taxon>Hydrozoa</taxon>
        <taxon>Hydroidolina</taxon>
        <taxon>Anthoathecata</taxon>
        <taxon>Aplanulata</taxon>
        <taxon>Hydridae</taxon>
        <taxon>Hydra</taxon>
    </lineage>
</organism>
<dbReference type="SFLD" id="SFLDS00005">
    <property type="entry name" value="Isoprenoid_Synthase_Type_I"/>
    <property type="match status" value="1"/>
</dbReference>
<dbReference type="RefSeq" id="XP_065668221.1">
    <property type="nucleotide sequence ID" value="XM_065812149.1"/>
</dbReference>
<keyword evidence="7" id="KW-1185">Reference proteome</keyword>
<keyword evidence="5" id="KW-0414">Isoprene biosynthesis</keyword>
<proteinExistence type="inferred from homology"/>
<keyword evidence="4" id="KW-0460">Magnesium</keyword>
<dbReference type="PANTHER" id="PTHR43281">
    <property type="entry name" value="FARNESYL DIPHOSPHATE SYNTHASE"/>
    <property type="match status" value="1"/>
</dbReference>
<evidence type="ECO:0000256" key="5">
    <source>
        <dbReference type="ARBA" id="ARBA00023229"/>
    </source>
</evidence>
<dbReference type="SUPFAM" id="SSF48576">
    <property type="entry name" value="Terpenoid synthases"/>
    <property type="match status" value="1"/>
</dbReference>
<evidence type="ECO:0000256" key="2">
    <source>
        <dbReference type="ARBA" id="ARBA00022679"/>
    </source>
</evidence>
<dbReference type="PROSITE" id="PS00444">
    <property type="entry name" value="POLYPRENYL_SYNTHASE_2"/>
    <property type="match status" value="1"/>
</dbReference>
<dbReference type="InterPro" id="IPR000092">
    <property type="entry name" value="Polyprenyl_synt"/>
</dbReference>
<keyword evidence="3" id="KW-0479">Metal-binding</keyword>
<evidence type="ECO:0000256" key="1">
    <source>
        <dbReference type="ARBA" id="ARBA00001946"/>
    </source>
</evidence>
<evidence type="ECO:0000313" key="7">
    <source>
        <dbReference type="Proteomes" id="UP001652625"/>
    </source>
</evidence>